<dbReference type="Proteomes" id="UP000054342">
    <property type="component" value="Unassembled WGS sequence"/>
</dbReference>
<dbReference type="GeneID" id="25328354"/>
<dbReference type="EMBL" id="KN847320">
    <property type="protein sequence ID" value="KIW54055.1"/>
    <property type="molecule type" value="Genomic_DNA"/>
</dbReference>
<dbReference type="STRING" id="348802.A0A0D2EHI7"/>
<dbReference type="AlphaFoldDB" id="A0A0D2EHI7"/>
<proteinExistence type="predicted"/>
<dbReference type="HOGENOM" id="CLU_048785_0_0_1"/>
<gene>
    <name evidence="1" type="ORF">PV05_06446</name>
</gene>
<evidence type="ECO:0008006" key="3">
    <source>
        <dbReference type="Google" id="ProtNLM"/>
    </source>
</evidence>
<dbReference type="RefSeq" id="XP_013314639.1">
    <property type="nucleotide sequence ID" value="XM_013459185.1"/>
</dbReference>
<dbReference type="OrthoDB" id="73691at2759"/>
<keyword evidence="2" id="KW-1185">Reference proteome</keyword>
<reference evidence="1 2" key="1">
    <citation type="submission" date="2015-01" db="EMBL/GenBank/DDBJ databases">
        <title>The Genome Sequence of Exophiala xenobiotica CBS118157.</title>
        <authorList>
            <consortium name="The Broad Institute Genomics Platform"/>
            <person name="Cuomo C."/>
            <person name="de Hoog S."/>
            <person name="Gorbushina A."/>
            <person name="Stielow B."/>
            <person name="Teixiera M."/>
            <person name="Abouelleil A."/>
            <person name="Chapman S.B."/>
            <person name="Priest M."/>
            <person name="Young S.K."/>
            <person name="Wortman J."/>
            <person name="Nusbaum C."/>
            <person name="Birren B."/>
        </authorList>
    </citation>
    <scope>NUCLEOTIDE SEQUENCE [LARGE SCALE GENOMIC DNA]</scope>
    <source>
        <strain evidence="1 2">CBS 118157</strain>
    </source>
</reference>
<evidence type="ECO:0000313" key="2">
    <source>
        <dbReference type="Proteomes" id="UP000054342"/>
    </source>
</evidence>
<name>A0A0D2EHI7_9EURO</name>
<organism evidence="1 2">
    <name type="scientific">Exophiala xenobiotica</name>
    <dbReference type="NCBI Taxonomy" id="348802"/>
    <lineage>
        <taxon>Eukaryota</taxon>
        <taxon>Fungi</taxon>
        <taxon>Dikarya</taxon>
        <taxon>Ascomycota</taxon>
        <taxon>Pezizomycotina</taxon>
        <taxon>Eurotiomycetes</taxon>
        <taxon>Chaetothyriomycetidae</taxon>
        <taxon>Chaetothyriales</taxon>
        <taxon>Herpotrichiellaceae</taxon>
        <taxon>Exophiala</taxon>
    </lineage>
</organism>
<accession>A0A0D2EHI7</accession>
<protein>
    <recommendedName>
        <fullName evidence="3">Letm1 RBD domain-containing protein</fullName>
    </recommendedName>
</protein>
<sequence length="398" mass="46128">MSTILLNPRHALPSTRSFLYRSNVRFAFLNHVSNSLSTSSPRNSPSRPPARCHLEIMCPGIFSDKPQYPNINLRPHRIDAAQGPGLASLRPPHFEYVEKPESYLPLQLLTYWYRLAGAYARFYTASFGKITGNLKERIAIEKRLGTWSRSKISICTVAMIGGTQDMPELTRREFQLCMRLDHGFFRRRTSTQLRRLKSRLKSFETFHAQYFRNIEIVDEDSGGRGWRGVLDRRSIHWSDVLRSCKPTLRHYLMLDLWRVTAYLSARAAKWIPDSWTGSVYNDIMFSGGHGERQFEILADTILILREGGFSKLSAEDIADYCLRSGSFIFFGFVREAVTQKNNPVTEAMRRVVVPRLEQHARRMVECDWQRLPLHLRFMQEQLVRSSDPKAAESWVYQG</sequence>
<evidence type="ECO:0000313" key="1">
    <source>
        <dbReference type="EMBL" id="KIW54055.1"/>
    </source>
</evidence>